<name>A0ACC0WKR5_9STRA</name>
<accession>A0ACC0WKR5</accession>
<evidence type="ECO:0000313" key="1">
    <source>
        <dbReference type="EMBL" id="KAI9918673.1"/>
    </source>
</evidence>
<organism evidence="1 2">
    <name type="scientific">Peronosclerospora sorghi</name>
    <dbReference type="NCBI Taxonomy" id="230839"/>
    <lineage>
        <taxon>Eukaryota</taxon>
        <taxon>Sar</taxon>
        <taxon>Stramenopiles</taxon>
        <taxon>Oomycota</taxon>
        <taxon>Peronosporomycetes</taxon>
        <taxon>Peronosporales</taxon>
        <taxon>Peronosporaceae</taxon>
        <taxon>Peronosclerospora</taxon>
    </lineage>
</organism>
<reference evidence="1 2" key="1">
    <citation type="journal article" date="2022" name="bioRxiv">
        <title>The genome of the oomycete Peronosclerospora sorghi, a cosmopolitan pathogen of maize and sorghum, is inflated with dispersed pseudogenes.</title>
        <authorList>
            <person name="Fletcher K."/>
            <person name="Martin F."/>
            <person name="Isakeit T."/>
            <person name="Cavanaugh K."/>
            <person name="Magill C."/>
            <person name="Michelmore R."/>
        </authorList>
    </citation>
    <scope>NUCLEOTIDE SEQUENCE [LARGE SCALE GENOMIC DNA]</scope>
    <source>
        <strain evidence="1">P6</strain>
    </source>
</reference>
<dbReference type="Proteomes" id="UP001163321">
    <property type="component" value="Chromosome 12"/>
</dbReference>
<proteinExistence type="predicted"/>
<sequence>MFGIDGMERSLMAYFHRGHWSKPSELNAQAHSGKFRSDLLKYNTFDRLWLLCHDDNVVVSDGQLDCSDHHLIKLDTVCFKFPGLKIVKLKELNTRTSLRVYHAFFAGREKMCSIGWSYKMLRLVRIIKETVARLDRLSSLAYEILQDNVVYNARLCRLLLNICLPTHLALSMKTFVTLERKIGGIIQTCRNDFNVDTDLYSPRRGVSRSHRRPGKKKKAKKNVAANRKRLRQGFDTSSSDDRSPNSDSDFDSSYSSGTDASDEHQSFFGKGNGYTSLLLWESESESSEVTVYHDEVEDDEYLEEQTRASNSLSGFLLVGLDMFCPKLHPLLSRSLICRFFLTLLL</sequence>
<gene>
    <name evidence="1" type="ORF">PsorP6_012138</name>
</gene>
<comment type="caution">
    <text evidence="1">The sequence shown here is derived from an EMBL/GenBank/DDBJ whole genome shotgun (WGS) entry which is preliminary data.</text>
</comment>
<dbReference type="EMBL" id="CM047591">
    <property type="protein sequence ID" value="KAI9918673.1"/>
    <property type="molecule type" value="Genomic_DNA"/>
</dbReference>
<evidence type="ECO:0000313" key="2">
    <source>
        <dbReference type="Proteomes" id="UP001163321"/>
    </source>
</evidence>
<protein>
    <submittedName>
        <fullName evidence="1">Uncharacterized protein</fullName>
    </submittedName>
</protein>
<keyword evidence="2" id="KW-1185">Reference proteome</keyword>